<proteinExistence type="predicted"/>
<dbReference type="Pfam" id="PF03704">
    <property type="entry name" value="BTAD"/>
    <property type="match status" value="1"/>
</dbReference>
<dbReference type="InterPro" id="IPR011990">
    <property type="entry name" value="TPR-like_helical_dom_sf"/>
</dbReference>
<sequence>MLSYLNSRPGHAADRPRVLDALFARDDRSTRAYLRQAVHQLNLALPPQLRLIVEQNRLSLADEVAQGCQSLLMEADLAHANRLTGRARLSAVEALLARNEGDYLPGRTSPWVEERRRALSRQAADALSSAADLALRLHQYGDAVRLCEQATTIDPLREVAWRVRMRAANALGDDDGVLTAFQA</sequence>
<feature type="domain" description="Bacterial transcriptional activator" evidence="4">
    <location>
        <begin position="75"/>
        <end position="183"/>
    </location>
</feature>
<accession>A0ABU4NPY8</accession>
<dbReference type="SMART" id="SM01043">
    <property type="entry name" value="BTAD"/>
    <property type="match status" value="1"/>
</dbReference>
<dbReference type="InterPro" id="IPR051677">
    <property type="entry name" value="AfsR-DnrI-RedD_regulator"/>
</dbReference>
<keyword evidence="6" id="KW-1185">Reference proteome</keyword>
<reference evidence="5 6" key="1">
    <citation type="journal article" date="2023" name="Microb. Genom.">
        <title>Mesoterricola silvestris gen. nov., sp. nov., Mesoterricola sediminis sp. nov., Geothrix oryzae sp. nov., Geothrix edaphica sp. nov., Geothrix rubra sp. nov., and Geothrix limicola sp. nov., six novel members of Acidobacteriota isolated from soils.</title>
        <authorList>
            <person name="Weisberg A.J."/>
            <person name="Pearce E."/>
            <person name="Kramer C.G."/>
            <person name="Chang J.H."/>
            <person name="Clarke C.R."/>
        </authorList>
    </citation>
    <scope>NUCLEOTIDE SEQUENCE [LARGE SCALE GENOMIC DNA]</scope>
    <source>
        <strain evidence="5 6">ID09-01A</strain>
    </source>
</reference>
<name>A0ABU4NPY8_9ACTN</name>
<dbReference type="EMBL" id="JARAYU010000016">
    <property type="protein sequence ID" value="MDX3704737.1"/>
    <property type="molecule type" value="Genomic_DNA"/>
</dbReference>
<keyword evidence="2" id="KW-0805">Transcription regulation</keyword>
<dbReference type="Proteomes" id="UP001271274">
    <property type="component" value="Unassembled WGS sequence"/>
</dbReference>
<dbReference type="Gene3D" id="1.25.40.10">
    <property type="entry name" value="Tetratricopeptide repeat domain"/>
    <property type="match status" value="1"/>
</dbReference>
<dbReference type="InterPro" id="IPR005158">
    <property type="entry name" value="BTAD"/>
</dbReference>
<dbReference type="PANTHER" id="PTHR35807:SF1">
    <property type="entry name" value="TRANSCRIPTIONAL REGULATOR REDD"/>
    <property type="match status" value="1"/>
</dbReference>
<gene>
    <name evidence="5" type="ORF">PV662_34290</name>
</gene>
<evidence type="ECO:0000256" key="1">
    <source>
        <dbReference type="ARBA" id="ARBA00023012"/>
    </source>
</evidence>
<comment type="caution">
    <text evidence="5">The sequence shown here is derived from an EMBL/GenBank/DDBJ whole genome shotgun (WGS) entry which is preliminary data.</text>
</comment>
<protein>
    <submittedName>
        <fullName evidence="5">BTAD domain-containing putative transcriptional regulator</fullName>
    </submittedName>
</protein>
<keyword evidence="3" id="KW-0804">Transcription</keyword>
<dbReference type="RefSeq" id="WP_319063211.1">
    <property type="nucleotide sequence ID" value="NZ_JARAYT010000017.1"/>
</dbReference>
<organism evidence="5 6">
    <name type="scientific">Streptomyces europaeiscabiei</name>
    <dbReference type="NCBI Taxonomy" id="146819"/>
    <lineage>
        <taxon>Bacteria</taxon>
        <taxon>Bacillati</taxon>
        <taxon>Actinomycetota</taxon>
        <taxon>Actinomycetes</taxon>
        <taxon>Kitasatosporales</taxon>
        <taxon>Streptomycetaceae</taxon>
        <taxon>Streptomyces</taxon>
    </lineage>
</organism>
<evidence type="ECO:0000259" key="4">
    <source>
        <dbReference type="SMART" id="SM01043"/>
    </source>
</evidence>
<dbReference type="PANTHER" id="PTHR35807">
    <property type="entry name" value="TRANSCRIPTIONAL REGULATOR REDD-RELATED"/>
    <property type="match status" value="1"/>
</dbReference>
<evidence type="ECO:0000256" key="2">
    <source>
        <dbReference type="ARBA" id="ARBA00023015"/>
    </source>
</evidence>
<dbReference type="SUPFAM" id="SSF48452">
    <property type="entry name" value="TPR-like"/>
    <property type="match status" value="1"/>
</dbReference>
<evidence type="ECO:0000313" key="5">
    <source>
        <dbReference type="EMBL" id="MDX3704737.1"/>
    </source>
</evidence>
<evidence type="ECO:0000256" key="3">
    <source>
        <dbReference type="ARBA" id="ARBA00023163"/>
    </source>
</evidence>
<evidence type="ECO:0000313" key="6">
    <source>
        <dbReference type="Proteomes" id="UP001271274"/>
    </source>
</evidence>
<keyword evidence="1" id="KW-0902">Two-component regulatory system</keyword>